<dbReference type="InterPro" id="IPR002549">
    <property type="entry name" value="AI-2E-like"/>
</dbReference>
<keyword evidence="4 6" id="KW-1133">Transmembrane helix</keyword>
<evidence type="ECO:0000256" key="1">
    <source>
        <dbReference type="ARBA" id="ARBA00004141"/>
    </source>
</evidence>
<feature type="transmembrane region" description="Helical" evidence="6">
    <location>
        <begin position="249"/>
        <end position="271"/>
    </location>
</feature>
<protein>
    <submittedName>
        <fullName evidence="7">AI-2E family transporter</fullName>
    </submittedName>
</protein>
<gene>
    <name evidence="7" type="ORF">R6Y95_03310</name>
</gene>
<evidence type="ECO:0000313" key="8">
    <source>
        <dbReference type="Proteomes" id="UP001626603"/>
    </source>
</evidence>
<dbReference type="AlphaFoldDB" id="A0ABD8ABA8"/>
<evidence type="ECO:0000256" key="6">
    <source>
        <dbReference type="SAM" id="Phobius"/>
    </source>
</evidence>
<evidence type="ECO:0000313" key="7">
    <source>
        <dbReference type="EMBL" id="WOX56372.1"/>
    </source>
</evidence>
<dbReference type="Proteomes" id="UP001626603">
    <property type="component" value="Chromosome"/>
</dbReference>
<dbReference type="PANTHER" id="PTHR21716">
    <property type="entry name" value="TRANSMEMBRANE PROTEIN"/>
    <property type="match status" value="1"/>
</dbReference>
<feature type="transmembrane region" description="Helical" evidence="6">
    <location>
        <begin position="193"/>
        <end position="214"/>
    </location>
</feature>
<evidence type="ECO:0000256" key="5">
    <source>
        <dbReference type="ARBA" id="ARBA00023136"/>
    </source>
</evidence>
<evidence type="ECO:0000256" key="4">
    <source>
        <dbReference type="ARBA" id="ARBA00022989"/>
    </source>
</evidence>
<comment type="similarity">
    <text evidence="2">Belongs to the autoinducer-2 exporter (AI-2E) (TC 2.A.86) family.</text>
</comment>
<feature type="transmembrane region" description="Helical" evidence="6">
    <location>
        <begin position="37"/>
        <end position="55"/>
    </location>
</feature>
<accession>A0ABD8ABA8</accession>
<feature type="transmembrane region" description="Helical" evidence="6">
    <location>
        <begin position="291"/>
        <end position="321"/>
    </location>
</feature>
<keyword evidence="5 6" id="KW-0472">Membrane</keyword>
<feature type="transmembrane region" description="Helical" evidence="6">
    <location>
        <begin position="148"/>
        <end position="172"/>
    </location>
</feature>
<evidence type="ECO:0000256" key="2">
    <source>
        <dbReference type="ARBA" id="ARBA00009773"/>
    </source>
</evidence>
<evidence type="ECO:0000256" key="3">
    <source>
        <dbReference type="ARBA" id="ARBA00022692"/>
    </source>
</evidence>
<dbReference type="PANTHER" id="PTHR21716:SF64">
    <property type="entry name" value="AI-2 TRANSPORT PROTEIN TQSA"/>
    <property type="match status" value="1"/>
</dbReference>
<dbReference type="EMBL" id="CP137641">
    <property type="protein sequence ID" value="WOX56372.1"/>
    <property type="molecule type" value="Genomic_DNA"/>
</dbReference>
<sequence length="341" mass="35983">MNLAGNLSPPARIAIIGAAIVIVLAGVRAATPIFGPLLVAVFFAMITAPVMVWLTRRGVPPVLAAGTVVAGLIGLFVGVIIFLGAALAGFIRSLPQYRESLEAQAAVLADYGIDFAGIRIWDYVDQGFLIQQAAGIARQIGGTAVDAFLIFVGIGFLLIEAPRLAAALARYLGPDSSPYRHLSQSGRLLINYVVVRTKVNLVTGVGTGLFLTLLGVDFAVLWGFIAFVLSYVPYIGLVAAAIPPTLLALIEFGPAGAVAVIVAVALIDAAAENLVLPRMAGRELNLSPFVVLFSVVFWGFILGAVGVFLAIPLTIAVKLFLESWEETRWIGELMGSGDRRE</sequence>
<keyword evidence="3 6" id="KW-0812">Transmembrane</keyword>
<organism evidence="7 8">
    <name type="scientific">Methanoculleus palmolei</name>
    <dbReference type="NCBI Taxonomy" id="72612"/>
    <lineage>
        <taxon>Archaea</taxon>
        <taxon>Methanobacteriati</taxon>
        <taxon>Methanobacteriota</taxon>
        <taxon>Stenosarchaea group</taxon>
        <taxon>Methanomicrobia</taxon>
        <taxon>Methanomicrobiales</taxon>
        <taxon>Methanomicrobiaceae</taxon>
        <taxon>Methanoculleus</taxon>
    </lineage>
</organism>
<feature type="transmembrane region" description="Helical" evidence="6">
    <location>
        <begin position="62"/>
        <end position="91"/>
    </location>
</feature>
<keyword evidence="8" id="KW-1185">Reference proteome</keyword>
<reference evidence="7 8" key="1">
    <citation type="submission" date="2023-10" db="EMBL/GenBank/DDBJ databases">
        <title>The complete genome sequence of Methanoculleus palmolei DSM 4273.</title>
        <authorList>
            <person name="Lai S.-J."/>
            <person name="You Y.-T."/>
            <person name="Chen S.-C."/>
        </authorList>
    </citation>
    <scope>NUCLEOTIDE SEQUENCE [LARGE SCALE GENOMIC DNA]</scope>
    <source>
        <strain evidence="7 8">DSM 4273</strain>
    </source>
</reference>
<feature type="transmembrane region" description="Helical" evidence="6">
    <location>
        <begin position="12"/>
        <end position="31"/>
    </location>
</feature>
<name>A0ABD8ABA8_9EURY</name>
<feature type="transmembrane region" description="Helical" evidence="6">
    <location>
        <begin position="220"/>
        <end position="242"/>
    </location>
</feature>
<proteinExistence type="inferred from homology"/>
<comment type="subcellular location">
    <subcellularLocation>
        <location evidence="1">Membrane</location>
        <topology evidence="1">Multi-pass membrane protein</topology>
    </subcellularLocation>
</comment>
<dbReference type="Pfam" id="PF01594">
    <property type="entry name" value="AI-2E_transport"/>
    <property type="match status" value="1"/>
</dbReference>
<dbReference type="GO" id="GO:0016020">
    <property type="term" value="C:membrane"/>
    <property type="evidence" value="ECO:0007669"/>
    <property type="project" value="UniProtKB-SubCell"/>
</dbReference>